<evidence type="ECO:0000256" key="2">
    <source>
        <dbReference type="ARBA" id="ARBA00022679"/>
    </source>
</evidence>
<evidence type="ECO:0000256" key="1">
    <source>
        <dbReference type="ARBA" id="ARBA00022676"/>
    </source>
</evidence>
<dbReference type="GO" id="GO:1901137">
    <property type="term" value="P:carbohydrate derivative biosynthetic process"/>
    <property type="evidence" value="ECO:0007669"/>
    <property type="project" value="UniProtKB-ARBA"/>
</dbReference>
<keyword evidence="5" id="KW-1185">Reference proteome</keyword>
<dbReference type="PANTHER" id="PTHR45947">
    <property type="entry name" value="SULFOQUINOVOSYL TRANSFERASE SQD2"/>
    <property type="match status" value="1"/>
</dbReference>
<reference evidence="4 5" key="1">
    <citation type="submission" date="2020-08" db="EMBL/GenBank/DDBJ databases">
        <title>Genome sequence of Tessaracoccus defluvii JCM 17540T.</title>
        <authorList>
            <person name="Hyun D.-W."/>
            <person name="Bae J.-W."/>
        </authorList>
    </citation>
    <scope>NUCLEOTIDE SEQUENCE [LARGE SCALE GENOMIC DNA]</scope>
    <source>
        <strain evidence="4 5">JCM 17540</strain>
    </source>
</reference>
<organism evidence="4 5">
    <name type="scientific">Tessaracoccus defluvii</name>
    <dbReference type="NCBI Taxonomy" id="1285901"/>
    <lineage>
        <taxon>Bacteria</taxon>
        <taxon>Bacillati</taxon>
        <taxon>Actinomycetota</taxon>
        <taxon>Actinomycetes</taxon>
        <taxon>Propionibacteriales</taxon>
        <taxon>Propionibacteriaceae</taxon>
        <taxon>Tessaracoccus</taxon>
    </lineage>
</organism>
<proteinExistence type="predicted"/>
<evidence type="ECO:0000259" key="3">
    <source>
        <dbReference type="Pfam" id="PF13439"/>
    </source>
</evidence>
<dbReference type="Pfam" id="PF13439">
    <property type="entry name" value="Glyco_transf_4"/>
    <property type="match status" value="1"/>
</dbReference>
<dbReference type="KEGG" id="tdf:H9L22_05680"/>
<accession>A0A7H0H8H3</accession>
<dbReference type="CDD" id="cd03801">
    <property type="entry name" value="GT4_PimA-like"/>
    <property type="match status" value="1"/>
</dbReference>
<keyword evidence="1" id="KW-0328">Glycosyltransferase</keyword>
<keyword evidence="2 4" id="KW-0808">Transferase</keyword>
<sequence length="347" mass="35968">MKVALVCPYSLDQPGGVARHVLGLAGWLREHGHDARVVAPGTNPPGGPVPVTLLGRGVPLRFNGSVAHLALRPAQLRRALSAVAFADVVHVHEPLTPGLGFGVARRSPSLVVTHHASFDPGPLSRPLRTVARLLPRRIALAVSAAAADTAEAVTGNRPDIVPNAIVLPPPPPAPRPEDAPVVFVGRGGEPRKGYPTFLQVAAAMPDTRFVAAGPGTVAADNVTALGQVTDAELSDLLGEAAVLVAPNGFGESFGMILIEALAHGAAVVASDLPAFRDVCDDPAVATFFPVGDVTAAVAAVRDRLWDPVDPERARRSVEAFTWDAVGPRIVDAYGRAAALRPGAHGMF</sequence>
<feature type="domain" description="Glycosyltransferase subfamily 4-like N-terminal" evidence="3">
    <location>
        <begin position="14"/>
        <end position="165"/>
    </location>
</feature>
<dbReference type="Proteomes" id="UP000516117">
    <property type="component" value="Chromosome"/>
</dbReference>
<dbReference type="RefSeq" id="WP_187721938.1">
    <property type="nucleotide sequence ID" value="NZ_BAABBL010000003.1"/>
</dbReference>
<evidence type="ECO:0000313" key="5">
    <source>
        <dbReference type="Proteomes" id="UP000516117"/>
    </source>
</evidence>
<dbReference type="InterPro" id="IPR050194">
    <property type="entry name" value="Glycosyltransferase_grp1"/>
</dbReference>
<name>A0A7H0H8H3_9ACTN</name>
<dbReference type="AlphaFoldDB" id="A0A7H0H8H3"/>
<dbReference type="Pfam" id="PF13692">
    <property type="entry name" value="Glyco_trans_1_4"/>
    <property type="match status" value="1"/>
</dbReference>
<gene>
    <name evidence="4" type="ORF">H9L22_05680</name>
</gene>
<protein>
    <submittedName>
        <fullName evidence="4">Glycosyltransferase family 4 protein</fullName>
    </submittedName>
</protein>
<evidence type="ECO:0000313" key="4">
    <source>
        <dbReference type="EMBL" id="QNP56839.1"/>
    </source>
</evidence>
<dbReference type="InterPro" id="IPR028098">
    <property type="entry name" value="Glyco_trans_4-like_N"/>
</dbReference>
<dbReference type="GO" id="GO:0016757">
    <property type="term" value="F:glycosyltransferase activity"/>
    <property type="evidence" value="ECO:0007669"/>
    <property type="project" value="UniProtKB-KW"/>
</dbReference>
<dbReference type="Gene3D" id="3.40.50.2000">
    <property type="entry name" value="Glycogen Phosphorylase B"/>
    <property type="match status" value="2"/>
</dbReference>
<dbReference type="EMBL" id="CP060789">
    <property type="protein sequence ID" value="QNP56839.1"/>
    <property type="molecule type" value="Genomic_DNA"/>
</dbReference>
<dbReference type="SUPFAM" id="SSF53756">
    <property type="entry name" value="UDP-Glycosyltransferase/glycogen phosphorylase"/>
    <property type="match status" value="1"/>
</dbReference>
<dbReference type="PANTHER" id="PTHR45947:SF3">
    <property type="entry name" value="SULFOQUINOVOSYL TRANSFERASE SQD2"/>
    <property type="match status" value="1"/>
</dbReference>